<gene>
    <name evidence="1" type="ORF">OOU_Y34scaffold00346g1</name>
</gene>
<dbReference type="Proteomes" id="UP000011086">
    <property type="component" value="Unassembled WGS sequence"/>
</dbReference>
<evidence type="ECO:0000313" key="1">
    <source>
        <dbReference type="EMBL" id="ELQ40810.1"/>
    </source>
</evidence>
<protein>
    <submittedName>
        <fullName evidence="1">Uncharacterized protein</fullName>
    </submittedName>
</protein>
<name>A0AA97P2J6_PYRO3</name>
<dbReference type="EMBL" id="JH793908">
    <property type="protein sequence ID" value="ELQ40810.1"/>
    <property type="molecule type" value="Genomic_DNA"/>
</dbReference>
<accession>A0AA97P2J6</accession>
<proteinExistence type="predicted"/>
<dbReference type="AlphaFoldDB" id="A0AA97P2J6"/>
<reference evidence="1" key="1">
    <citation type="journal article" date="2012" name="PLoS Genet.">
        <title>Comparative analysis of the genomes of two field isolates of the rice blast fungus Magnaporthe oryzae.</title>
        <authorList>
            <person name="Xue M."/>
            <person name="Yang J."/>
            <person name="Li Z."/>
            <person name="Hu S."/>
            <person name="Yao N."/>
            <person name="Dean R.A."/>
            <person name="Zhao W."/>
            <person name="Shen M."/>
            <person name="Zhang H."/>
            <person name="Li C."/>
            <person name="Liu L."/>
            <person name="Cao L."/>
            <person name="Xu X."/>
            <person name="Xing Y."/>
            <person name="Hsiang T."/>
            <person name="Zhang Z."/>
            <person name="Xu J.R."/>
            <person name="Peng Y.L."/>
        </authorList>
    </citation>
    <scope>NUCLEOTIDE SEQUENCE</scope>
    <source>
        <strain evidence="1">Y34</strain>
    </source>
</reference>
<sequence>MGVVISLFHYGSQPNSNRGYEPPG</sequence>
<organism evidence="1">
    <name type="scientific">Pyricularia oryzae (strain Y34)</name>
    <name type="common">Rice blast fungus</name>
    <name type="synonym">Magnaporthe oryzae</name>
    <dbReference type="NCBI Taxonomy" id="1143189"/>
    <lineage>
        <taxon>Eukaryota</taxon>
        <taxon>Fungi</taxon>
        <taxon>Dikarya</taxon>
        <taxon>Ascomycota</taxon>
        <taxon>Pezizomycotina</taxon>
        <taxon>Sordariomycetes</taxon>
        <taxon>Sordariomycetidae</taxon>
        <taxon>Magnaporthales</taxon>
        <taxon>Pyriculariaceae</taxon>
        <taxon>Pyricularia</taxon>
    </lineage>
</organism>